<proteinExistence type="predicted"/>
<dbReference type="EMBL" id="VIWP01000002">
    <property type="protein sequence ID" value="TWF56802.1"/>
    <property type="molecule type" value="Genomic_DNA"/>
</dbReference>
<keyword evidence="4" id="KW-1185">Reference proteome</keyword>
<sequence>MPQTLLLPFPLQQSARRHFFAGATGWLAVLATAWCLLLALFHAFPQIDIMVAEAFFRETACNGANAKAVICGFFPYSKDPGLILVRKILFYLPGACGLYLLYRLLDNFQHHGATYCWRKARDYSIALTALLIGPYLLVNLVIKQISNRPRPYDTDLFGGSSAFTAAGDFAGACMRNCSFISGEAAGTGWMACLIVLLPKHLRLTFGPPLIAISLVSPALRLAFGGHYLSDVMLGWLSAPVVYAAVALRYEMSQRGRKQCPPTIL</sequence>
<dbReference type="Gene3D" id="1.20.144.10">
    <property type="entry name" value="Phosphatidic acid phosphatase type 2/haloperoxidase"/>
    <property type="match status" value="1"/>
</dbReference>
<evidence type="ECO:0000313" key="4">
    <source>
        <dbReference type="Proteomes" id="UP000320653"/>
    </source>
</evidence>
<feature type="transmembrane region" description="Helical" evidence="1">
    <location>
        <begin position="88"/>
        <end position="105"/>
    </location>
</feature>
<dbReference type="InterPro" id="IPR036938">
    <property type="entry name" value="PAP2/HPO_sf"/>
</dbReference>
<evidence type="ECO:0000256" key="1">
    <source>
        <dbReference type="SAM" id="Phobius"/>
    </source>
</evidence>
<organism evidence="3 4">
    <name type="scientific">Neorhizobium alkalisoli</name>
    <dbReference type="NCBI Taxonomy" id="528178"/>
    <lineage>
        <taxon>Bacteria</taxon>
        <taxon>Pseudomonadati</taxon>
        <taxon>Pseudomonadota</taxon>
        <taxon>Alphaproteobacteria</taxon>
        <taxon>Hyphomicrobiales</taxon>
        <taxon>Rhizobiaceae</taxon>
        <taxon>Rhizobium/Agrobacterium group</taxon>
        <taxon>Neorhizobium</taxon>
    </lineage>
</organism>
<dbReference type="RefSeq" id="WP_145634698.1">
    <property type="nucleotide sequence ID" value="NZ_VIWP01000002.1"/>
</dbReference>
<accession>A0A561R2G5</accession>
<keyword evidence="1" id="KW-0472">Membrane</keyword>
<reference evidence="3 4" key="1">
    <citation type="submission" date="2019-06" db="EMBL/GenBank/DDBJ databases">
        <title>Sorghum-associated microbial communities from plants grown in Nebraska, USA.</title>
        <authorList>
            <person name="Schachtman D."/>
        </authorList>
    </citation>
    <scope>NUCLEOTIDE SEQUENCE [LARGE SCALE GENOMIC DNA]</scope>
    <source>
        <strain evidence="3 4">1225</strain>
    </source>
</reference>
<dbReference type="InterPro" id="IPR000326">
    <property type="entry name" value="PAP2/HPO"/>
</dbReference>
<dbReference type="AlphaFoldDB" id="A0A561R2G5"/>
<dbReference type="OrthoDB" id="9813524at2"/>
<evidence type="ECO:0000313" key="3">
    <source>
        <dbReference type="EMBL" id="TWF56802.1"/>
    </source>
</evidence>
<name>A0A561R2G5_9HYPH</name>
<dbReference type="SUPFAM" id="SSF48317">
    <property type="entry name" value="Acid phosphatase/Vanadium-dependent haloperoxidase"/>
    <property type="match status" value="1"/>
</dbReference>
<evidence type="ECO:0000259" key="2">
    <source>
        <dbReference type="Pfam" id="PF01569"/>
    </source>
</evidence>
<feature type="transmembrane region" description="Helical" evidence="1">
    <location>
        <begin position="227"/>
        <end position="247"/>
    </location>
</feature>
<protein>
    <submittedName>
        <fullName evidence="3">PAP2 superfamily protein</fullName>
    </submittedName>
</protein>
<dbReference type="Pfam" id="PF01569">
    <property type="entry name" value="PAP2"/>
    <property type="match status" value="1"/>
</dbReference>
<gene>
    <name evidence="3" type="ORF">FHW37_102441</name>
</gene>
<comment type="caution">
    <text evidence="3">The sequence shown here is derived from an EMBL/GenBank/DDBJ whole genome shotgun (WGS) entry which is preliminary data.</text>
</comment>
<feature type="transmembrane region" description="Helical" evidence="1">
    <location>
        <begin position="125"/>
        <end position="142"/>
    </location>
</feature>
<feature type="transmembrane region" description="Helical" evidence="1">
    <location>
        <begin position="20"/>
        <end position="41"/>
    </location>
</feature>
<keyword evidence="1" id="KW-1133">Transmembrane helix</keyword>
<dbReference type="Proteomes" id="UP000320653">
    <property type="component" value="Unassembled WGS sequence"/>
</dbReference>
<keyword evidence="1" id="KW-0812">Transmembrane</keyword>
<feature type="domain" description="Phosphatidic acid phosphatase type 2/haloperoxidase" evidence="2">
    <location>
        <begin position="126"/>
        <end position="246"/>
    </location>
</feature>